<dbReference type="InterPro" id="IPR049064">
    <property type="entry name" value="NAD_Glu_DH_ACT3"/>
</dbReference>
<evidence type="ECO:0000259" key="5">
    <source>
        <dbReference type="Pfam" id="PF21075"/>
    </source>
</evidence>
<dbReference type="GO" id="GO:0004352">
    <property type="term" value="F:glutamate dehydrogenase (NAD+) activity"/>
    <property type="evidence" value="ECO:0007669"/>
    <property type="project" value="InterPro"/>
</dbReference>
<feature type="domain" description="NAD-glutamate dehydrogenase N-terminal ACT1" evidence="5">
    <location>
        <begin position="30"/>
        <end position="177"/>
    </location>
</feature>
<dbReference type="InterPro" id="IPR007780">
    <property type="entry name" value="NAD_Glu_DH_bac"/>
</dbReference>
<dbReference type="InterPro" id="IPR024727">
    <property type="entry name" value="NAD_Glu_DH_N_ACT1"/>
</dbReference>
<dbReference type="GO" id="GO:0006538">
    <property type="term" value="P:L-glutamate catabolic process"/>
    <property type="evidence" value="ECO:0007669"/>
    <property type="project" value="InterPro"/>
</dbReference>
<dbReference type="InterPro" id="IPR048381">
    <property type="entry name" value="GDH_C"/>
</dbReference>
<dbReference type="PIRSF" id="PIRSF036761">
    <property type="entry name" value="GDH_Mll4104"/>
    <property type="match status" value="1"/>
</dbReference>
<keyword evidence="9" id="KW-1185">Reference proteome</keyword>
<keyword evidence="1" id="KW-0560">Oxidoreductase</keyword>
<proteinExistence type="predicted"/>
<dbReference type="SUPFAM" id="SSF51735">
    <property type="entry name" value="NAD(P)-binding Rossmann-fold domains"/>
    <property type="match status" value="1"/>
</dbReference>
<evidence type="ECO:0000256" key="1">
    <source>
        <dbReference type="ARBA" id="ARBA00023002"/>
    </source>
</evidence>
<dbReference type="GO" id="GO:0004069">
    <property type="term" value="F:L-aspartate:2-oxoglutarate aminotransferase activity"/>
    <property type="evidence" value="ECO:0007669"/>
    <property type="project" value="InterPro"/>
</dbReference>
<evidence type="ECO:0000256" key="2">
    <source>
        <dbReference type="SAM" id="Coils"/>
    </source>
</evidence>
<dbReference type="PANTHER" id="PTHR43403">
    <property type="entry name" value="NAD-SPECIFIC GLUTAMATE DEHYDROGENASE"/>
    <property type="match status" value="1"/>
</dbReference>
<dbReference type="Pfam" id="PF21079">
    <property type="entry name" value="GDH_HM2"/>
    <property type="match status" value="1"/>
</dbReference>
<dbReference type="EMBL" id="FOVR01000011">
    <property type="protein sequence ID" value="SFO71326.1"/>
    <property type="molecule type" value="Genomic_DNA"/>
</dbReference>
<evidence type="ECO:0000313" key="8">
    <source>
        <dbReference type="EMBL" id="SFO71326.1"/>
    </source>
</evidence>
<accession>A0A1I5JG33</accession>
<dbReference type="Pfam" id="PF21078">
    <property type="entry name" value="GDH_HM3"/>
    <property type="match status" value="1"/>
</dbReference>
<dbReference type="OrthoDB" id="9758052at2"/>
<evidence type="ECO:0000313" key="9">
    <source>
        <dbReference type="Proteomes" id="UP000199236"/>
    </source>
</evidence>
<evidence type="ECO:0000259" key="7">
    <source>
        <dbReference type="Pfam" id="PF21077"/>
    </source>
</evidence>
<dbReference type="InterPro" id="IPR049056">
    <property type="entry name" value="NAD_Glu_DH_HM3"/>
</dbReference>
<evidence type="ECO:0000259" key="6">
    <source>
        <dbReference type="Pfam" id="PF21076"/>
    </source>
</evidence>
<dbReference type="Pfam" id="PF21073">
    <property type="entry name" value="GDH_HM1"/>
    <property type="match status" value="1"/>
</dbReference>
<dbReference type="InterPro" id="IPR049059">
    <property type="entry name" value="NAD_Glu_DH_HM1"/>
</dbReference>
<keyword evidence="2" id="KW-0175">Coiled coil</keyword>
<dbReference type="Pfam" id="PF21077">
    <property type="entry name" value="GDH_ACT3"/>
    <property type="match status" value="1"/>
</dbReference>
<dbReference type="InterPro" id="IPR028971">
    <property type="entry name" value="NAD-GDH_cat"/>
</dbReference>
<gene>
    <name evidence="8" type="ORF">SAMN04488056_111120</name>
</gene>
<dbReference type="Pfam" id="PF21076">
    <property type="entry name" value="GDH_ACT2"/>
    <property type="match status" value="1"/>
</dbReference>
<feature type="domain" description="NAD-glutamate dehydrogenase ACT3" evidence="7">
    <location>
        <begin position="554"/>
        <end position="628"/>
    </location>
</feature>
<dbReference type="Pfam" id="PF21075">
    <property type="entry name" value="GDH_ACT1"/>
    <property type="match status" value="1"/>
</dbReference>
<dbReference type="RefSeq" id="WP_090074612.1">
    <property type="nucleotide sequence ID" value="NZ_FOVR01000011.1"/>
</dbReference>
<protein>
    <submittedName>
        <fullName evidence="8">Glutamate dehydrogenase</fullName>
    </submittedName>
</protein>
<organism evidence="8 9">
    <name type="scientific">Cohaesibacter marisflavi</name>
    <dbReference type="NCBI Taxonomy" id="655353"/>
    <lineage>
        <taxon>Bacteria</taxon>
        <taxon>Pseudomonadati</taxon>
        <taxon>Pseudomonadota</taxon>
        <taxon>Alphaproteobacteria</taxon>
        <taxon>Hyphomicrobiales</taxon>
        <taxon>Cohaesibacteraceae</taxon>
    </lineage>
</organism>
<name>A0A1I5JG33_9HYPH</name>
<reference evidence="8 9" key="1">
    <citation type="submission" date="2016-10" db="EMBL/GenBank/DDBJ databases">
        <authorList>
            <person name="de Groot N.N."/>
        </authorList>
    </citation>
    <scope>NUCLEOTIDE SEQUENCE [LARGE SCALE GENOMIC DNA]</scope>
    <source>
        <strain evidence="8 9">CGMCC 1.9157</strain>
    </source>
</reference>
<dbReference type="SUPFAM" id="SSF53223">
    <property type="entry name" value="Aminoacid dehydrogenase-like, N-terminal domain"/>
    <property type="match status" value="1"/>
</dbReference>
<feature type="domain" description="NAD-specific glutamate dehydrogenase C-terminal" evidence="4">
    <location>
        <begin position="1269"/>
        <end position="1603"/>
    </location>
</feature>
<dbReference type="Gene3D" id="3.40.50.720">
    <property type="entry name" value="NAD(P)-binding Rossmann-like Domain"/>
    <property type="match status" value="1"/>
</dbReference>
<dbReference type="InterPro" id="IPR036291">
    <property type="entry name" value="NAD(P)-bd_dom_sf"/>
</dbReference>
<dbReference type="PANTHER" id="PTHR43403:SF1">
    <property type="entry name" value="NAD-SPECIFIC GLUTAMATE DEHYDROGENASE"/>
    <property type="match status" value="1"/>
</dbReference>
<dbReference type="STRING" id="655353.SAMN04488056_111120"/>
<feature type="domain" description="NAD-glutamate dehydrogenase ACT2" evidence="6">
    <location>
        <begin position="409"/>
        <end position="497"/>
    </location>
</feature>
<dbReference type="InterPro" id="IPR046346">
    <property type="entry name" value="Aminoacid_DH-like_N_sf"/>
</dbReference>
<feature type="coiled-coil region" evidence="2">
    <location>
        <begin position="2"/>
        <end position="29"/>
    </location>
</feature>
<dbReference type="InterPro" id="IPR049062">
    <property type="entry name" value="NAD_Glu_DH_ACT2"/>
</dbReference>
<dbReference type="Pfam" id="PF21074">
    <property type="entry name" value="GDH_C"/>
    <property type="match status" value="1"/>
</dbReference>
<dbReference type="InterPro" id="IPR049058">
    <property type="entry name" value="NAD_Glu_DH_HM2"/>
</dbReference>
<dbReference type="Proteomes" id="UP000199236">
    <property type="component" value="Unassembled WGS sequence"/>
</dbReference>
<evidence type="ECO:0000259" key="3">
    <source>
        <dbReference type="Pfam" id="PF05088"/>
    </source>
</evidence>
<feature type="domain" description="NAD-glutamate dehydrogenase catalytic" evidence="3">
    <location>
        <begin position="730"/>
        <end position="1224"/>
    </location>
</feature>
<dbReference type="Pfam" id="PF05088">
    <property type="entry name" value="Bac_GDH_CD"/>
    <property type="match status" value="1"/>
</dbReference>
<sequence length="1609" mass="181494">MATDLKREHKKLMAEAKALAAKNSALEAEFLERFFIQGDMEDLSRYSAEEIAFLAHHSFEKFHTPFDGKHRIDIFEPSFKANKEAVSNQITIIELHNINKPFLVDSIMGELQQAGLGIHLVLHPIMNVERNGAGEVVAFKERKDVQTNPNLKRESLIHVHISRISDSQKRKDLQKTLDSILDDVDSVVDDWKPMLLRLEETIAILKITPPPLPEGDVTETVEFLRWLVDNNFTLLGMREYTFDGTTEEGDLVRTKRDGLGLLRNPEVRVLRRGNELVTMTPEIRDFLLRPEPLFITKANVKTKVHRRTYMDYIGIKRYDDDGKLTGELRIVGLFTNTAYNRSVLNIPFLRRKVESIIDMAAVDPSGHSGKAMLNVLENYPRDELFQTDSETLLYHSQEILRLHQRPRVRVLSRVDKFNRFVSCLVFVPRDRYNTSARIEIGHLLKDVYEGRLSAVYPEFPDGPLARVHFIIGRSGGKTPAPSRTILEDAINSIVRTWVDSLCKVVKAKNSIKTASRLIDRYCVAFSDAYRDTFSPETGMDDITIMEGMDGIHDTAIQFYRKEKDQDHRITLKIFHQGMPIPLSERVPILENMGFRVIDERSYEIAPLNTNHKFWLHDMDLERASGKPIPFKDVQDDLEACFLAVWNGLAENDGYNKLSMAADLPWRDITVLRTISRYLRQVRIPYDQDYMWETLNTYPDLAALLVHLFHAKFDPDQAKREEECNRLSNGILTALEQVSNLDDDRILRKFHGVIQATLRTNFYQRTPDGAYKPTLSLKLNPRAMEDMPEPKPFREIFVYSPRVEGLHLRFGKVARGGLRWSDRPQDFRTEVLGLVKAQQVKNAVIVPVGSKGGFVPKHLPTEGGREAFMAEGIATYKLFISALLDVTDNLEGQTILPPENVTRHDEDDPYLVVAADKGTATFSDIANGISESYGFWLGDAFASGGSAGYDHKKMGITARGAWEAVKRHFREMDRDIQSDPFTAVGVGDMSGDVFGNGMLLSKETRLIAAFDHRDIFIDPDPDPAKSWKERKRVFDLGRSSWRDYDESLISKGGGIFSRTEKSISLSKEVKAVLGIAKTKVTPQELMKAILMAPADLLWFGGIGTYIRASSETDADADDRANDAIRVTPKELRVKVIGEGANLGVTQRARIEFDHLGGRCNSDAIDNSAGVNSSDMEVNIKIAFGAAIRENKIDLDGRNKLLVQMTENVSELILRNNYLQTLSISLTELRGMEDFGYQRRLMERLEEAGELDRVVEFLPDNEALKEARKKGQPLSRAEVGLLLAYAKNSLYEELLHSDFPDESYLEHELMHYFPEKMREAYAEEIKGHRLRREIISTVISNSMINRGGATLIPRIADKTGASAKDIAKAYVTVRDSFDLPALNASIDALDNKISGAVQLELYEEIQKLLLGNIQWFMRNIPASTPIAETVALYKKGISALSGNMDQYLPAYLTDLVQSDTRKFEQKNIPSDLAARIARLFLIADIPDMVLIAEKSQHSLNEVAEAYFAVAGHFNIGRIDAIAGDLDVSDYYEGLALDRVRDSISSAHNQMTAYVLGLATKEKSGMEIWLEQEGGAIKRTVKSVNTITQSDDLTVSKLSVAAGLLEDLARLV</sequence>
<evidence type="ECO:0000259" key="4">
    <source>
        <dbReference type="Pfam" id="PF21074"/>
    </source>
</evidence>